<dbReference type="Proteomes" id="UP001497516">
    <property type="component" value="Chromosome 7"/>
</dbReference>
<reference evidence="1 2" key="1">
    <citation type="submission" date="2024-04" db="EMBL/GenBank/DDBJ databases">
        <authorList>
            <person name="Fracassetti M."/>
        </authorList>
    </citation>
    <scope>NUCLEOTIDE SEQUENCE [LARGE SCALE GENOMIC DNA]</scope>
</reference>
<gene>
    <name evidence="1" type="ORF">LTRI10_LOCUS39338</name>
</gene>
<sequence length="87" mass="10156">MRSPPSSPIPPTDDHRRIHLDRLVIRGGRVLERLINREPHPFHIVLHKRAHQSSDPILFAFKNHPITRSPDLPADGHYCQKQHRLID</sequence>
<evidence type="ECO:0000313" key="1">
    <source>
        <dbReference type="EMBL" id="CAL1399146.1"/>
    </source>
</evidence>
<organism evidence="1 2">
    <name type="scientific">Linum trigynum</name>
    <dbReference type="NCBI Taxonomy" id="586398"/>
    <lineage>
        <taxon>Eukaryota</taxon>
        <taxon>Viridiplantae</taxon>
        <taxon>Streptophyta</taxon>
        <taxon>Embryophyta</taxon>
        <taxon>Tracheophyta</taxon>
        <taxon>Spermatophyta</taxon>
        <taxon>Magnoliopsida</taxon>
        <taxon>eudicotyledons</taxon>
        <taxon>Gunneridae</taxon>
        <taxon>Pentapetalae</taxon>
        <taxon>rosids</taxon>
        <taxon>fabids</taxon>
        <taxon>Malpighiales</taxon>
        <taxon>Linaceae</taxon>
        <taxon>Linum</taxon>
    </lineage>
</organism>
<accession>A0AAV2FLA8</accession>
<protein>
    <submittedName>
        <fullName evidence="1">Uncharacterized protein</fullName>
    </submittedName>
</protein>
<dbReference type="AlphaFoldDB" id="A0AAV2FLA8"/>
<proteinExistence type="predicted"/>
<dbReference type="EMBL" id="OZ034820">
    <property type="protein sequence ID" value="CAL1399146.1"/>
    <property type="molecule type" value="Genomic_DNA"/>
</dbReference>
<name>A0AAV2FLA8_9ROSI</name>
<evidence type="ECO:0000313" key="2">
    <source>
        <dbReference type="Proteomes" id="UP001497516"/>
    </source>
</evidence>
<keyword evidence="2" id="KW-1185">Reference proteome</keyword>